<dbReference type="AlphaFoldDB" id="A0A2G1MIS7"/>
<protein>
    <submittedName>
        <fullName evidence="1">Uncharacterized protein</fullName>
    </submittedName>
</protein>
<evidence type="ECO:0000313" key="1">
    <source>
        <dbReference type="EMBL" id="PHP28651.1"/>
    </source>
</evidence>
<proteinExistence type="predicted"/>
<dbReference type="EMBL" id="NQWH01000006">
    <property type="protein sequence ID" value="PHP28651.1"/>
    <property type="molecule type" value="Genomic_DNA"/>
</dbReference>
<dbReference type="Proteomes" id="UP000221860">
    <property type="component" value="Unassembled WGS sequence"/>
</dbReference>
<dbReference type="OrthoDB" id="8237595at2"/>
<reference evidence="1 2" key="1">
    <citation type="submission" date="2017-08" db="EMBL/GenBank/DDBJ databases">
        <title>Draft Genome Sequence of Loktanella cinnabarina Strain XM1, Isolated from Coastal Surface Water.</title>
        <authorList>
            <person name="Ma R."/>
            <person name="Wang J."/>
            <person name="Wang Q."/>
            <person name="Ma Z."/>
            <person name="Li J."/>
            <person name="Chen L."/>
        </authorList>
    </citation>
    <scope>NUCLEOTIDE SEQUENCE [LARGE SCALE GENOMIC DNA]</scope>
    <source>
        <strain evidence="1 2">XM1</strain>
    </source>
</reference>
<name>A0A2G1MIS7_9RHOB</name>
<keyword evidence="2" id="KW-1185">Reference proteome</keyword>
<sequence length="73" mass="8373">MERVFEHEGDICRIDARLDDEVWHVRAMRGKKILCQAGRVPKTYRLDAEALGGLDPLEAMIDTYEARIRSGDL</sequence>
<accession>A0A2G1MIS7</accession>
<evidence type="ECO:0000313" key="2">
    <source>
        <dbReference type="Proteomes" id="UP000221860"/>
    </source>
</evidence>
<dbReference type="RefSeq" id="WP_099275091.1">
    <property type="nucleotide sequence ID" value="NZ_KZ304953.1"/>
</dbReference>
<gene>
    <name evidence="1" type="ORF">CJ301_05475</name>
</gene>
<organism evidence="1 2">
    <name type="scientific">Limimaricola cinnabarinus</name>
    <dbReference type="NCBI Taxonomy" id="1125964"/>
    <lineage>
        <taxon>Bacteria</taxon>
        <taxon>Pseudomonadati</taxon>
        <taxon>Pseudomonadota</taxon>
        <taxon>Alphaproteobacteria</taxon>
        <taxon>Rhodobacterales</taxon>
        <taxon>Paracoccaceae</taxon>
        <taxon>Limimaricola</taxon>
    </lineage>
</organism>
<comment type="caution">
    <text evidence="1">The sequence shown here is derived from an EMBL/GenBank/DDBJ whole genome shotgun (WGS) entry which is preliminary data.</text>
</comment>